<proteinExistence type="inferred from homology"/>
<dbReference type="Pfam" id="PF01032">
    <property type="entry name" value="FecCD"/>
    <property type="match status" value="1"/>
</dbReference>
<keyword evidence="10" id="KW-1185">Reference proteome</keyword>
<dbReference type="SUPFAM" id="SSF81345">
    <property type="entry name" value="ABC transporter involved in vitamin B12 uptake, BtuC"/>
    <property type="match status" value="1"/>
</dbReference>
<feature type="transmembrane region" description="Helical" evidence="8">
    <location>
        <begin position="67"/>
        <end position="87"/>
    </location>
</feature>
<comment type="similarity">
    <text evidence="2">Belongs to the binding-protein-dependent transport system permease family. FecCD subfamily.</text>
</comment>
<comment type="subcellular location">
    <subcellularLocation>
        <location evidence="1">Cell membrane</location>
        <topology evidence="1">Multi-pass membrane protein</topology>
    </subcellularLocation>
</comment>
<evidence type="ECO:0000256" key="8">
    <source>
        <dbReference type="SAM" id="Phobius"/>
    </source>
</evidence>
<evidence type="ECO:0000256" key="5">
    <source>
        <dbReference type="ARBA" id="ARBA00022692"/>
    </source>
</evidence>
<dbReference type="PANTHER" id="PTHR30472">
    <property type="entry name" value="FERRIC ENTEROBACTIN TRANSPORT SYSTEM PERMEASE PROTEIN"/>
    <property type="match status" value="1"/>
</dbReference>
<dbReference type="STRING" id="1121290.CLAOCE_08360"/>
<dbReference type="OrthoDB" id="9792889at2"/>
<feature type="transmembrane region" description="Helical" evidence="8">
    <location>
        <begin position="26"/>
        <end position="46"/>
    </location>
</feature>
<dbReference type="CDD" id="cd06550">
    <property type="entry name" value="TM_ABC_iron-siderophores_like"/>
    <property type="match status" value="1"/>
</dbReference>
<evidence type="ECO:0000256" key="6">
    <source>
        <dbReference type="ARBA" id="ARBA00022989"/>
    </source>
</evidence>
<evidence type="ECO:0000313" key="10">
    <source>
        <dbReference type="Proteomes" id="UP000175744"/>
    </source>
</evidence>
<evidence type="ECO:0000256" key="3">
    <source>
        <dbReference type="ARBA" id="ARBA00022448"/>
    </source>
</evidence>
<dbReference type="GO" id="GO:0022857">
    <property type="term" value="F:transmembrane transporter activity"/>
    <property type="evidence" value="ECO:0007669"/>
    <property type="project" value="InterPro"/>
</dbReference>
<feature type="transmembrane region" description="Helical" evidence="8">
    <location>
        <begin position="157"/>
        <end position="175"/>
    </location>
</feature>
<sequence length="341" mass="37030">MYLIQQRKFAVFYFIKVGGIIKDKKFVFISLILVVFFLSILSISIGKVNIFNENKEIGLNILLNLRLPRIIMAMFVGASLAVSGAVFQSLLNNPLADSYTLGVSSGAALGACIAIYLNLTLSIYIPPQILSIVFSILVLFIVLSIANVGGFITNSNIILAGLIVSSVCQAGVSLLKSMANENASAMVYWLLGNLSAKSIKEVIMLIVFSTIGILICFRYSREINIMTLGRKEAIIVGVDYDKTNKILLINCSIITAICVSLCGIIGFIGIIVPHLIRILVGADNRKVIPLSSLLGAILLLSADTLTRTVFPHEIPVGVFTTLIGGPFFCYIFVKRNSRTNI</sequence>
<dbReference type="InterPro" id="IPR037294">
    <property type="entry name" value="ABC_BtuC-like"/>
</dbReference>
<evidence type="ECO:0000256" key="2">
    <source>
        <dbReference type="ARBA" id="ARBA00007935"/>
    </source>
</evidence>
<keyword evidence="6 8" id="KW-1133">Transmembrane helix</keyword>
<dbReference type="InterPro" id="IPR000522">
    <property type="entry name" value="ABC_transptr_permease_BtuC"/>
</dbReference>
<evidence type="ECO:0000313" key="9">
    <source>
        <dbReference type="EMBL" id="OFI06681.1"/>
    </source>
</evidence>
<reference evidence="9 10" key="1">
    <citation type="submission" date="2016-06" db="EMBL/GenBank/DDBJ databases">
        <title>Genome sequence of Clostridium acetireducens DSM 10703.</title>
        <authorList>
            <person name="Poehlein A."/>
            <person name="Fluechter S."/>
            <person name="Duerre P."/>
            <person name="Daniel R."/>
        </authorList>
    </citation>
    <scope>NUCLEOTIDE SEQUENCE [LARGE SCALE GENOMIC DNA]</scope>
    <source>
        <strain evidence="9 10">DSM 10703</strain>
    </source>
</reference>
<dbReference type="RefSeq" id="WP_070109790.1">
    <property type="nucleotide sequence ID" value="NZ_LZFO01000009.1"/>
</dbReference>
<feature type="transmembrane region" description="Helical" evidence="8">
    <location>
        <begin position="129"/>
        <end position="151"/>
    </location>
</feature>
<protein>
    <submittedName>
        <fullName evidence="9">Hemin transport system permease protein HmuU</fullName>
    </submittedName>
</protein>
<keyword evidence="4" id="KW-1003">Cell membrane</keyword>
<keyword evidence="5 8" id="KW-0812">Transmembrane</keyword>
<dbReference type="Gene3D" id="1.10.3470.10">
    <property type="entry name" value="ABC transporter involved in vitamin B12 uptake, BtuC"/>
    <property type="match status" value="1"/>
</dbReference>
<keyword evidence="7 8" id="KW-0472">Membrane</keyword>
<gene>
    <name evidence="9" type="primary">hmuU</name>
    <name evidence="9" type="ORF">CLOACE_08360</name>
</gene>
<dbReference type="FunFam" id="1.10.3470.10:FF:000001">
    <property type="entry name" value="Vitamin B12 ABC transporter permease BtuC"/>
    <property type="match status" value="1"/>
</dbReference>
<evidence type="ECO:0000256" key="1">
    <source>
        <dbReference type="ARBA" id="ARBA00004651"/>
    </source>
</evidence>
<keyword evidence="3" id="KW-0813">Transport</keyword>
<feature type="transmembrane region" description="Helical" evidence="8">
    <location>
        <begin position="99"/>
        <end position="117"/>
    </location>
</feature>
<evidence type="ECO:0000256" key="4">
    <source>
        <dbReference type="ARBA" id="ARBA00022475"/>
    </source>
</evidence>
<feature type="transmembrane region" description="Helical" evidence="8">
    <location>
        <begin position="314"/>
        <end position="333"/>
    </location>
</feature>
<dbReference type="GO" id="GO:0033214">
    <property type="term" value="P:siderophore-iron import into cell"/>
    <property type="evidence" value="ECO:0007669"/>
    <property type="project" value="TreeGrafter"/>
</dbReference>
<dbReference type="GO" id="GO:0005886">
    <property type="term" value="C:plasma membrane"/>
    <property type="evidence" value="ECO:0007669"/>
    <property type="project" value="UniProtKB-SubCell"/>
</dbReference>
<dbReference type="PANTHER" id="PTHR30472:SF25">
    <property type="entry name" value="ABC TRANSPORTER PERMEASE PROTEIN MJ0876-RELATED"/>
    <property type="match status" value="1"/>
</dbReference>
<feature type="transmembrane region" description="Helical" evidence="8">
    <location>
        <begin position="202"/>
        <end position="220"/>
    </location>
</feature>
<dbReference type="AlphaFoldDB" id="A0A1E8F0L4"/>
<accession>A0A1E8F0L4</accession>
<feature type="transmembrane region" description="Helical" evidence="8">
    <location>
        <begin position="246"/>
        <end position="275"/>
    </location>
</feature>
<evidence type="ECO:0000256" key="7">
    <source>
        <dbReference type="ARBA" id="ARBA00023136"/>
    </source>
</evidence>
<dbReference type="Proteomes" id="UP000175744">
    <property type="component" value="Unassembled WGS sequence"/>
</dbReference>
<dbReference type="EMBL" id="LZFO01000009">
    <property type="protein sequence ID" value="OFI06681.1"/>
    <property type="molecule type" value="Genomic_DNA"/>
</dbReference>
<comment type="caution">
    <text evidence="9">The sequence shown here is derived from an EMBL/GenBank/DDBJ whole genome shotgun (WGS) entry which is preliminary data.</text>
</comment>
<name>A0A1E8F0L4_9CLOT</name>
<organism evidence="9 10">
    <name type="scientific">Clostridium acetireducens DSM 10703</name>
    <dbReference type="NCBI Taxonomy" id="1121290"/>
    <lineage>
        <taxon>Bacteria</taxon>
        <taxon>Bacillati</taxon>
        <taxon>Bacillota</taxon>
        <taxon>Clostridia</taxon>
        <taxon>Eubacteriales</taxon>
        <taxon>Clostridiaceae</taxon>
        <taxon>Clostridium</taxon>
    </lineage>
</organism>